<dbReference type="Pfam" id="PF00149">
    <property type="entry name" value="Metallophos"/>
    <property type="match status" value="1"/>
</dbReference>
<keyword evidence="1" id="KW-0479">Metal-binding</keyword>
<feature type="domain" description="Calcineurin-like phosphoesterase" evidence="3">
    <location>
        <begin position="2"/>
        <end position="205"/>
    </location>
</feature>
<dbReference type="InterPro" id="IPR029052">
    <property type="entry name" value="Metallo-depent_PP-like"/>
</dbReference>
<reference evidence="4 5" key="1">
    <citation type="submission" date="2019-04" db="EMBL/GenBank/DDBJ databases">
        <title>Draft genome sequences for three unisolated Alnus-infective Frankia Sp+ strains, AgTrS, AiOr and AvVan, the first sequenced Frankia strains able to sporulate in-planta.</title>
        <authorList>
            <person name="Bethencourt L."/>
            <person name="Vautrin F."/>
            <person name="Taib N."/>
            <person name="Dubost A."/>
            <person name="Castro-Garcia L."/>
            <person name="Imbaud O."/>
            <person name="Abrouk D."/>
            <person name="Fournier P."/>
            <person name="Briolay J."/>
            <person name="Nguyen A."/>
            <person name="Normand P."/>
            <person name="Fernandez M.P."/>
            <person name="Brochier-Armanet C."/>
            <person name="Herrera-Belaroussi A."/>
        </authorList>
    </citation>
    <scope>NUCLEOTIDE SEQUENCE [LARGE SCALE GENOMIC DNA]</scope>
    <source>
        <strain evidence="4 5">AvVan</strain>
    </source>
</reference>
<evidence type="ECO:0000313" key="4">
    <source>
        <dbReference type="EMBL" id="THJ75713.1"/>
    </source>
</evidence>
<sequence>MMRIAAVGDIHLGADSGGTFGPVVRGLAGHADVLLLAGDLTQHGLPAEAEVVAAEVAGAPLPVIAVLGNHDYHGDAEREIAGILTGAGVTVLEGTSTVVDVDGERLGVAGVKGFGGGFAGASGSDFGEPLMKAFVRHTKEAAAKLQYALDALDCDFRIALTHYAPIPDTLIGERAEIYPFLGSYHLAEAMDAGGAGLALHGHAHAGSERGSTAGGVPVRNVARPVIGRPCAIYAVGVGAAVEGARMVAPSPTSAVDLAAPTGL</sequence>
<keyword evidence="2" id="KW-0378">Hydrolase</keyword>
<dbReference type="InterPro" id="IPR016538">
    <property type="entry name" value="UCP008292"/>
</dbReference>
<dbReference type="RefSeq" id="WP_136446953.1">
    <property type="nucleotide sequence ID" value="NZ_SSXH01000050.1"/>
</dbReference>
<evidence type="ECO:0000313" key="5">
    <source>
        <dbReference type="Proteomes" id="UP000305282"/>
    </source>
</evidence>
<dbReference type="Gene3D" id="3.60.21.10">
    <property type="match status" value="1"/>
</dbReference>
<dbReference type="PIRSF" id="PIRSF008292">
    <property type="entry name" value="UCP008292"/>
    <property type="match status" value="1"/>
</dbReference>
<dbReference type="Proteomes" id="UP000305282">
    <property type="component" value="Unassembled WGS sequence"/>
</dbReference>
<dbReference type="AlphaFoldDB" id="A0A4S5ETU9"/>
<evidence type="ECO:0000256" key="2">
    <source>
        <dbReference type="ARBA" id="ARBA00022801"/>
    </source>
</evidence>
<dbReference type="SUPFAM" id="SSF56300">
    <property type="entry name" value="Metallo-dependent phosphatases"/>
    <property type="match status" value="1"/>
</dbReference>
<dbReference type="PANTHER" id="PTHR31302:SF31">
    <property type="entry name" value="PHOSPHODIESTERASE YAEI"/>
    <property type="match status" value="1"/>
</dbReference>
<accession>A0A4S5ETU9</accession>
<dbReference type="InterPro" id="IPR004843">
    <property type="entry name" value="Calcineurin-like_PHP"/>
</dbReference>
<dbReference type="GO" id="GO:0046872">
    <property type="term" value="F:metal ion binding"/>
    <property type="evidence" value="ECO:0007669"/>
    <property type="project" value="UniProtKB-KW"/>
</dbReference>
<dbReference type="GO" id="GO:0009245">
    <property type="term" value="P:lipid A biosynthetic process"/>
    <property type="evidence" value="ECO:0007669"/>
    <property type="project" value="TreeGrafter"/>
</dbReference>
<protein>
    <submittedName>
        <fullName evidence="4">Metallophosphoesterase</fullName>
    </submittedName>
</protein>
<dbReference type="OrthoDB" id="9783437at2"/>
<dbReference type="InterPro" id="IPR051158">
    <property type="entry name" value="Metallophosphoesterase_sf"/>
</dbReference>
<comment type="caution">
    <text evidence="4">The sequence shown here is derived from an EMBL/GenBank/DDBJ whole genome shotgun (WGS) entry which is preliminary data.</text>
</comment>
<proteinExistence type="predicted"/>
<name>A0A4S5ETU9_9ACTN</name>
<dbReference type="PANTHER" id="PTHR31302">
    <property type="entry name" value="TRANSMEMBRANE PROTEIN WITH METALLOPHOSPHOESTERASE DOMAIN-RELATED"/>
    <property type="match status" value="1"/>
</dbReference>
<dbReference type="GO" id="GO:0016020">
    <property type="term" value="C:membrane"/>
    <property type="evidence" value="ECO:0007669"/>
    <property type="project" value="GOC"/>
</dbReference>
<dbReference type="EMBL" id="SSXH01000050">
    <property type="protein sequence ID" value="THJ75713.1"/>
    <property type="molecule type" value="Genomic_DNA"/>
</dbReference>
<organism evidence="4 5">
    <name type="scientific">Candidatus Frankia alpina</name>
    <dbReference type="NCBI Taxonomy" id="2699483"/>
    <lineage>
        <taxon>Bacteria</taxon>
        <taxon>Bacillati</taxon>
        <taxon>Actinomycetota</taxon>
        <taxon>Actinomycetes</taxon>
        <taxon>Frankiales</taxon>
        <taxon>Frankiaceae</taxon>
        <taxon>Frankia</taxon>
    </lineage>
</organism>
<gene>
    <name evidence="4" type="ORF">E7Y31_03850</name>
</gene>
<evidence type="ECO:0000259" key="3">
    <source>
        <dbReference type="Pfam" id="PF00149"/>
    </source>
</evidence>
<keyword evidence="5" id="KW-1185">Reference proteome</keyword>
<dbReference type="GO" id="GO:0008758">
    <property type="term" value="F:UDP-2,3-diacylglucosamine hydrolase activity"/>
    <property type="evidence" value="ECO:0007669"/>
    <property type="project" value="TreeGrafter"/>
</dbReference>
<evidence type="ECO:0000256" key="1">
    <source>
        <dbReference type="ARBA" id="ARBA00022723"/>
    </source>
</evidence>